<accession>A0A2P1P923</accession>
<dbReference type="KEGG" id="ptc:phytr_8290"/>
<feature type="region of interest" description="Disordered" evidence="1">
    <location>
        <begin position="73"/>
        <end position="102"/>
    </location>
</feature>
<dbReference type="Proteomes" id="UP000241762">
    <property type="component" value="Chromosome"/>
</dbReference>
<evidence type="ECO:0000313" key="4">
    <source>
        <dbReference type="Proteomes" id="UP000241762"/>
    </source>
</evidence>
<organism evidence="3 4">
    <name type="scientific">Candidatus Phycorickettsia trachydisci</name>
    <dbReference type="NCBI Taxonomy" id="2115978"/>
    <lineage>
        <taxon>Bacteria</taxon>
        <taxon>Pseudomonadati</taxon>
        <taxon>Pseudomonadota</taxon>
        <taxon>Alphaproteobacteria</taxon>
        <taxon>Rickettsiales</taxon>
        <taxon>Rickettsiaceae</taxon>
        <taxon>Candidatus Phycorickettsia</taxon>
    </lineage>
</organism>
<evidence type="ECO:0000256" key="1">
    <source>
        <dbReference type="SAM" id="MobiDB-lite"/>
    </source>
</evidence>
<gene>
    <name evidence="3" type="ORF">phytr_8290</name>
</gene>
<dbReference type="AlphaFoldDB" id="A0A2P1P923"/>
<feature type="transmembrane region" description="Helical" evidence="2">
    <location>
        <begin position="35"/>
        <end position="56"/>
    </location>
</feature>
<evidence type="ECO:0008006" key="5">
    <source>
        <dbReference type="Google" id="ProtNLM"/>
    </source>
</evidence>
<evidence type="ECO:0000256" key="2">
    <source>
        <dbReference type="SAM" id="Phobius"/>
    </source>
</evidence>
<evidence type="ECO:0000313" key="3">
    <source>
        <dbReference type="EMBL" id="AVP87761.1"/>
    </source>
</evidence>
<name>A0A2P1P923_9RICK</name>
<keyword evidence="2" id="KW-0812">Transmembrane</keyword>
<keyword evidence="2" id="KW-0472">Membrane</keyword>
<keyword evidence="4" id="KW-1185">Reference proteome</keyword>
<keyword evidence="2" id="KW-1133">Transmembrane helix</keyword>
<dbReference type="EMBL" id="CP027845">
    <property type="protein sequence ID" value="AVP87761.1"/>
    <property type="molecule type" value="Genomic_DNA"/>
</dbReference>
<sequence length="224" mass="25962">MCEKNVIIKDIENIIFVKNGRVITKDIMSSFLAKFFKILVAIVILICSAYYIIYFYSDSLVFVKDFDRQNQLKEGPQDTDNQNLERKEHQNTDNLKSHNSSEKVIPEVKPQNHIKLEEYSSCLEAFDAFNSITINFFADKPCSNEVTLLKSFNSSAMIQAILDEVADACHVEVQDLIENQVLSKMLQIKKLSPQPSYRKTRFIAKMAKLKMYFFSEDFIKLCKK</sequence>
<reference evidence="3 4" key="1">
    <citation type="submission" date="2018-03" db="EMBL/GenBank/DDBJ databases">
        <title>A gene transfer event suggests a long-term partnership between eustigmatophyte algae and a novel lineage of endosymbiotic bacteria.</title>
        <authorList>
            <person name="Yurchenko T."/>
            <person name="Sevcikova T."/>
            <person name="Pribyl P."/>
            <person name="El Karkouri K."/>
            <person name="Klimes V."/>
            <person name="Amaral R."/>
            <person name="Zbrankova V."/>
            <person name="Kim E."/>
            <person name="Raoult D."/>
            <person name="Santos L.M.A."/>
            <person name="Elias M."/>
        </authorList>
    </citation>
    <scope>NUCLEOTIDE SEQUENCE [LARGE SCALE GENOMIC DNA]</scope>
    <source>
        <strain evidence="3">CCALA 838</strain>
    </source>
</reference>
<protein>
    <recommendedName>
        <fullName evidence="5">Transmembrane protein</fullName>
    </recommendedName>
</protein>
<proteinExistence type="predicted"/>
<feature type="compositionally biased region" description="Basic and acidic residues" evidence="1">
    <location>
        <begin position="83"/>
        <end position="102"/>
    </location>
</feature>